<dbReference type="InterPro" id="IPR003699">
    <property type="entry name" value="QueA"/>
</dbReference>
<dbReference type="GO" id="GO:0005737">
    <property type="term" value="C:cytoplasm"/>
    <property type="evidence" value="ECO:0007669"/>
    <property type="project" value="UniProtKB-SubCell"/>
</dbReference>
<sequence>MLVDDFAYPLPPELVAQEPLPRRDATRLMTVDRARGEIGERPFREIAALFAPGDLLVVNDTRVIPARLHGRKESGGKVEIFLVRRLPAEGERWLCLLRSSKPSRPGTVVSLAEGVTATVVSRVDGDTWEVAFSPDEGFDAWLDRVGAMPLPPYIRRESGDYDRERYQTVFACNRGAVAAPTAGLHMTDDLLAELRGGGVEVAPLTLHVGLGTFMPIRVKSIEEHRMHRERYAIPESTARAVAERKRNGGRVVALGTTVCRTLEQAAAADGTVPAGEGEAGIFIYPGYRFKTVDALITNFHLPKSTLLMLVSAFAGKELLFRAYGEAVARRFRFFSYGDAMFVS</sequence>
<keyword evidence="7 13" id="KW-0671">Queuosine biosynthesis</keyword>
<evidence type="ECO:0000256" key="7">
    <source>
        <dbReference type="ARBA" id="ARBA00022785"/>
    </source>
</evidence>
<comment type="similarity">
    <text evidence="9 13">Belongs to the QueA family.</text>
</comment>
<dbReference type="STRING" id="345632.GPICK_03660"/>
<evidence type="ECO:0000256" key="6">
    <source>
        <dbReference type="ARBA" id="ARBA00022691"/>
    </source>
</evidence>
<evidence type="ECO:0000256" key="2">
    <source>
        <dbReference type="ARBA" id="ARBA00004691"/>
    </source>
</evidence>
<reference evidence="14 15" key="1">
    <citation type="journal article" date="2015" name="Genome Announc.">
        <title>Complete Genome of Geobacter pickeringii G13T, a Metal-Reducing Isolate from Sedimentary Kaolin Deposits.</title>
        <authorList>
            <person name="Badalamenti J.P."/>
            <person name="Bond D.R."/>
        </authorList>
    </citation>
    <scope>NUCLEOTIDE SEQUENCE [LARGE SCALE GENOMIC DNA]</scope>
    <source>
        <strain evidence="14 15">G13</strain>
    </source>
</reference>
<dbReference type="NCBIfam" id="NF001140">
    <property type="entry name" value="PRK00147.1"/>
    <property type="match status" value="1"/>
</dbReference>
<dbReference type="InterPro" id="IPR036100">
    <property type="entry name" value="QueA_sf"/>
</dbReference>
<dbReference type="NCBIfam" id="TIGR00113">
    <property type="entry name" value="queA"/>
    <property type="match status" value="1"/>
</dbReference>
<dbReference type="OrthoDB" id="9805933at2"/>
<keyword evidence="14" id="KW-0413">Isomerase</keyword>
<keyword evidence="6 13" id="KW-0949">S-adenosyl-L-methionine</keyword>
<dbReference type="GO" id="GO:0008616">
    <property type="term" value="P:tRNA queuosine(34) biosynthetic process"/>
    <property type="evidence" value="ECO:0007669"/>
    <property type="project" value="UniProtKB-UniRule"/>
</dbReference>
<dbReference type="HAMAP" id="MF_00113">
    <property type="entry name" value="QueA"/>
    <property type="match status" value="1"/>
</dbReference>
<dbReference type="RefSeq" id="WP_039740606.1">
    <property type="nucleotide sequence ID" value="NZ_CP009788.1"/>
</dbReference>
<dbReference type="InterPro" id="IPR042119">
    <property type="entry name" value="QueA_dom2"/>
</dbReference>
<dbReference type="FunFam" id="3.40.1780.10:FF:000001">
    <property type="entry name" value="S-adenosylmethionine:tRNA ribosyltransferase-isomerase"/>
    <property type="match status" value="1"/>
</dbReference>
<evidence type="ECO:0000256" key="12">
    <source>
        <dbReference type="ARBA" id="ARBA00076160"/>
    </source>
</evidence>
<dbReference type="HOGENOM" id="CLU_039110_1_0_7"/>
<evidence type="ECO:0000256" key="5">
    <source>
        <dbReference type="ARBA" id="ARBA00022679"/>
    </source>
</evidence>
<dbReference type="PANTHER" id="PTHR30307:SF0">
    <property type="entry name" value="S-ADENOSYLMETHIONINE:TRNA RIBOSYLTRANSFERASE-ISOMERASE"/>
    <property type="match status" value="1"/>
</dbReference>
<dbReference type="InterPro" id="IPR042118">
    <property type="entry name" value="QueA_dom1"/>
</dbReference>
<dbReference type="PANTHER" id="PTHR30307">
    <property type="entry name" value="S-ADENOSYLMETHIONINE:TRNA RIBOSYLTRANSFERASE-ISOMERASE"/>
    <property type="match status" value="1"/>
</dbReference>
<evidence type="ECO:0000313" key="15">
    <source>
        <dbReference type="Proteomes" id="UP000057609"/>
    </source>
</evidence>
<name>A0A0B5BEU7_9BACT</name>
<dbReference type="KEGG" id="gpi:GPICK_03660"/>
<comment type="catalytic activity">
    <reaction evidence="8 13">
        <text>7-aminomethyl-7-carbaguanosine(34) in tRNA + S-adenosyl-L-methionine = epoxyqueuosine(34) in tRNA + adenine + L-methionine + 2 H(+)</text>
        <dbReference type="Rhea" id="RHEA:32155"/>
        <dbReference type="Rhea" id="RHEA-COMP:10342"/>
        <dbReference type="Rhea" id="RHEA-COMP:18582"/>
        <dbReference type="ChEBI" id="CHEBI:15378"/>
        <dbReference type="ChEBI" id="CHEBI:16708"/>
        <dbReference type="ChEBI" id="CHEBI:57844"/>
        <dbReference type="ChEBI" id="CHEBI:59789"/>
        <dbReference type="ChEBI" id="CHEBI:82833"/>
        <dbReference type="ChEBI" id="CHEBI:194443"/>
        <dbReference type="EC" id="2.4.99.17"/>
    </reaction>
</comment>
<evidence type="ECO:0000313" key="14">
    <source>
        <dbReference type="EMBL" id="AJE02591.1"/>
    </source>
</evidence>
<comment type="subcellular location">
    <subcellularLocation>
        <location evidence="1 13">Cytoplasm</location>
    </subcellularLocation>
</comment>
<proteinExistence type="inferred from homology"/>
<dbReference type="Proteomes" id="UP000057609">
    <property type="component" value="Chromosome"/>
</dbReference>
<comment type="pathway">
    <text evidence="2 13">tRNA modification; tRNA-queuosine biosynthesis.</text>
</comment>
<evidence type="ECO:0000256" key="11">
    <source>
        <dbReference type="ARBA" id="ARBA00069325"/>
    </source>
</evidence>
<evidence type="ECO:0000256" key="13">
    <source>
        <dbReference type="HAMAP-Rule" id="MF_00113"/>
    </source>
</evidence>
<organism evidence="14 15">
    <name type="scientific">Geobacter pickeringii</name>
    <dbReference type="NCBI Taxonomy" id="345632"/>
    <lineage>
        <taxon>Bacteria</taxon>
        <taxon>Pseudomonadati</taxon>
        <taxon>Thermodesulfobacteriota</taxon>
        <taxon>Desulfuromonadia</taxon>
        <taxon>Geobacterales</taxon>
        <taxon>Geobacteraceae</taxon>
        <taxon>Geobacter</taxon>
    </lineage>
</organism>
<evidence type="ECO:0000256" key="1">
    <source>
        <dbReference type="ARBA" id="ARBA00004496"/>
    </source>
</evidence>
<evidence type="ECO:0000256" key="8">
    <source>
        <dbReference type="ARBA" id="ARBA00052751"/>
    </source>
</evidence>
<evidence type="ECO:0000256" key="3">
    <source>
        <dbReference type="ARBA" id="ARBA00011245"/>
    </source>
</evidence>
<protein>
    <recommendedName>
        <fullName evidence="11 13">S-adenosylmethionine:tRNA ribosyltransferase-isomerase</fullName>
        <ecNumber evidence="10 13">2.4.99.17</ecNumber>
    </recommendedName>
    <alternativeName>
        <fullName evidence="12 13">Queuosine biosynthesis protein QueA</fullName>
    </alternativeName>
</protein>
<comment type="function">
    <text evidence="13">Transfers and isomerizes the ribose moiety from AdoMet to the 7-aminomethyl group of 7-deazaguanine (preQ1-tRNA) to give epoxyqueuosine (oQ-tRNA).</text>
</comment>
<evidence type="ECO:0000256" key="4">
    <source>
        <dbReference type="ARBA" id="ARBA00022490"/>
    </source>
</evidence>
<dbReference type="Gene3D" id="2.40.10.240">
    <property type="entry name" value="QueA-like"/>
    <property type="match status" value="1"/>
</dbReference>
<dbReference type="EC" id="2.4.99.17" evidence="10 13"/>
<dbReference type="Gene3D" id="3.40.1780.10">
    <property type="entry name" value="QueA-like"/>
    <property type="match status" value="1"/>
</dbReference>
<dbReference type="GO" id="GO:0051075">
    <property type="term" value="F:S-adenosylmethionine:tRNA ribosyltransferase-isomerase activity"/>
    <property type="evidence" value="ECO:0007669"/>
    <property type="project" value="UniProtKB-EC"/>
</dbReference>
<dbReference type="UniPathway" id="UPA00392"/>
<keyword evidence="4 13" id="KW-0963">Cytoplasm</keyword>
<dbReference type="Pfam" id="PF02547">
    <property type="entry name" value="Queuosine_synth"/>
    <property type="match status" value="1"/>
</dbReference>
<comment type="subunit">
    <text evidence="3 13">Monomer.</text>
</comment>
<keyword evidence="15" id="KW-1185">Reference proteome</keyword>
<dbReference type="SUPFAM" id="SSF111337">
    <property type="entry name" value="QueA-like"/>
    <property type="match status" value="1"/>
</dbReference>
<dbReference type="FunFam" id="2.40.10.240:FF:000002">
    <property type="entry name" value="S-adenosylmethionine:tRNA ribosyltransferase-isomerase"/>
    <property type="match status" value="1"/>
</dbReference>
<keyword evidence="5 13" id="KW-0808">Transferase</keyword>
<gene>
    <name evidence="13" type="primary">queA</name>
    <name evidence="14" type="ORF">GPICK_03660</name>
</gene>
<dbReference type="EMBL" id="CP009788">
    <property type="protein sequence ID" value="AJE02591.1"/>
    <property type="molecule type" value="Genomic_DNA"/>
</dbReference>
<dbReference type="AlphaFoldDB" id="A0A0B5BEU7"/>
<evidence type="ECO:0000256" key="9">
    <source>
        <dbReference type="ARBA" id="ARBA00061210"/>
    </source>
</evidence>
<accession>A0A0B5BEU7</accession>
<evidence type="ECO:0000256" key="10">
    <source>
        <dbReference type="ARBA" id="ARBA00066503"/>
    </source>
</evidence>